<evidence type="ECO:0000256" key="1">
    <source>
        <dbReference type="SAM" id="SignalP"/>
    </source>
</evidence>
<reference evidence="2" key="1">
    <citation type="submission" date="2021-01" db="EMBL/GenBank/DDBJ databases">
        <authorList>
            <person name="Corre E."/>
            <person name="Pelletier E."/>
            <person name="Niang G."/>
            <person name="Scheremetjew M."/>
            <person name="Finn R."/>
            <person name="Kale V."/>
            <person name="Holt S."/>
            <person name="Cochrane G."/>
            <person name="Meng A."/>
            <person name="Brown T."/>
            <person name="Cohen L."/>
        </authorList>
    </citation>
    <scope>NUCLEOTIDE SEQUENCE</scope>
    <source>
        <strain evidence="2">CCCM811</strain>
    </source>
</reference>
<dbReference type="EMBL" id="HBIV01008175">
    <property type="protein sequence ID" value="CAE0653317.1"/>
    <property type="molecule type" value="Transcribed_RNA"/>
</dbReference>
<sequence length="154" mass="17317">MATSAATSLLLKLAILLPGVAYARNPQHSKATGALHAGRFAQQANVSYPFALISTESGVHDDSRNQLKGERFTQEDPKYLFCWIMVFNPPEKTFDLIHEMLQQCDTYRVYSNFSDTSRNITAVPEIGVFAPSEKSQVNYRHVWSALARDPEVHE</sequence>
<feature type="chain" id="PRO_5030516099" evidence="1">
    <location>
        <begin position="24"/>
        <end position="154"/>
    </location>
</feature>
<evidence type="ECO:0000313" key="2">
    <source>
        <dbReference type="EMBL" id="CAE0653317.1"/>
    </source>
</evidence>
<accession>A0A7S3YJ98</accession>
<feature type="signal peptide" evidence="1">
    <location>
        <begin position="1"/>
        <end position="23"/>
    </location>
</feature>
<name>A0A7S3YJ98_9EUKA</name>
<keyword evidence="1" id="KW-0732">Signal</keyword>
<protein>
    <submittedName>
        <fullName evidence="2">Uncharacterized protein</fullName>
    </submittedName>
</protein>
<dbReference type="AlphaFoldDB" id="A0A7S3YJ98"/>
<proteinExistence type="predicted"/>
<gene>
    <name evidence="2" type="ORF">LGLO00237_LOCUS6124</name>
</gene>
<organism evidence="2">
    <name type="scientific">Lotharella globosa</name>
    <dbReference type="NCBI Taxonomy" id="91324"/>
    <lineage>
        <taxon>Eukaryota</taxon>
        <taxon>Sar</taxon>
        <taxon>Rhizaria</taxon>
        <taxon>Cercozoa</taxon>
        <taxon>Chlorarachniophyceae</taxon>
        <taxon>Lotharella</taxon>
    </lineage>
</organism>